<gene>
    <name evidence="3" type="ORF">E4099_02775</name>
</gene>
<dbReference type="EMBL" id="SRID01000012">
    <property type="protein sequence ID" value="TGB17940.1"/>
    <property type="molecule type" value="Genomic_DNA"/>
</dbReference>
<keyword evidence="4" id="KW-1185">Reference proteome</keyword>
<evidence type="ECO:0000313" key="4">
    <source>
        <dbReference type="Proteomes" id="UP000297948"/>
    </source>
</evidence>
<comment type="caution">
    <text evidence="3">The sequence shown here is derived from an EMBL/GenBank/DDBJ whole genome shotgun (WGS) entry which is preliminary data.</text>
</comment>
<feature type="region of interest" description="Disordered" evidence="2">
    <location>
        <begin position="13"/>
        <end position="42"/>
    </location>
</feature>
<dbReference type="AlphaFoldDB" id="A0A4Z0HCV7"/>
<name>A0A4Z0HCV7_9ACTN</name>
<keyword evidence="1" id="KW-0175">Coiled coil</keyword>
<reference evidence="3 4" key="1">
    <citation type="submission" date="2019-03" db="EMBL/GenBank/DDBJ databases">
        <authorList>
            <person name="Gonzalez-Pimentel J.L."/>
        </authorList>
    </citation>
    <scope>NUCLEOTIDE SEQUENCE [LARGE SCALE GENOMIC DNA]</scope>
    <source>
        <strain evidence="3 4">JCM 31289</strain>
    </source>
</reference>
<dbReference type="Proteomes" id="UP000297948">
    <property type="component" value="Unassembled WGS sequence"/>
</dbReference>
<organism evidence="3 4">
    <name type="scientific">Streptomyces palmae</name>
    <dbReference type="NCBI Taxonomy" id="1701085"/>
    <lineage>
        <taxon>Bacteria</taxon>
        <taxon>Bacillati</taxon>
        <taxon>Actinomycetota</taxon>
        <taxon>Actinomycetes</taxon>
        <taxon>Kitasatosporales</taxon>
        <taxon>Streptomycetaceae</taxon>
        <taxon>Streptomyces</taxon>
    </lineage>
</organism>
<sequence length="140" mass="15814">MWDEWERLKTEARDRYREGTRLDGTSGPRGGDGPDLRTNHAGKKVAVRALRERIRPETATAGSRADGNSAAAVAEFSQWDTGTGLEEAHQEWKVQVKNLKERLKKDQEALSQAKQGFQYVDYDVSSRISGIDLDPDRREI</sequence>
<evidence type="ECO:0000313" key="3">
    <source>
        <dbReference type="EMBL" id="TGB17940.1"/>
    </source>
</evidence>
<dbReference type="RefSeq" id="WP_135337280.1">
    <property type="nucleotide sequence ID" value="NZ_JBHLTX010000026.1"/>
</dbReference>
<accession>A0A4Z0HCV7</accession>
<feature type="coiled-coil region" evidence="1">
    <location>
        <begin position="89"/>
        <end position="116"/>
    </location>
</feature>
<evidence type="ECO:0000256" key="2">
    <source>
        <dbReference type="SAM" id="MobiDB-lite"/>
    </source>
</evidence>
<evidence type="ECO:0000256" key="1">
    <source>
        <dbReference type="SAM" id="Coils"/>
    </source>
</evidence>
<proteinExistence type="predicted"/>
<protein>
    <submittedName>
        <fullName evidence="3">Uncharacterized protein</fullName>
    </submittedName>
</protein>
<dbReference type="OrthoDB" id="4331735at2"/>